<sequence length="154" mass="17334">MIPFGRLPLSLAAALICAAPLLPATAWSQTGAPLPFVSAGDRPVTLPWTRPVMPGEGHDRPAAWGRIYPPPQEIPVPRHRADGPRHAHGDHHPWDDRRAWEDWRRWSEHHDRGPRREGPPRPVLRDLPRECLIVTRSDRAAFDAGCLARNGFRS</sequence>
<feature type="region of interest" description="Disordered" evidence="1">
    <location>
        <begin position="51"/>
        <end position="95"/>
    </location>
</feature>
<accession>A0AAX1UJZ1</accession>
<dbReference type="Proteomes" id="UP000266305">
    <property type="component" value="Unassembled WGS sequence"/>
</dbReference>
<dbReference type="RefSeq" id="WP_119000446.1">
    <property type="nucleotide sequence ID" value="NZ_QWGP01000014.1"/>
</dbReference>
<gene>
    <name evidence="3" type="ORF">D1114_13310</name>
</gene>
<feature type="signal peptide" evidence="2">
    <location>
        <begin position="1"/>
        <end position="26"/>
    </location>
</feature>
<evidence type="ECO:0000313" key="4">
    <source>
        <dbReference type="Proteomes" id="UP000266305"/>
    </source>
</evidence>
<evidence type="ECO:0000313" key="3">
    <source>
        <dbReference type="EMBL" id="RHZ94079.1"/>
    </source>
</evidence>
<feature type="compositionally biased region" description="Basic and acidic residues" evidence="1">
    <location>
        <begin position="79"/>
        <end position="95"/>
    </location>
</feature>
<protein>
    <recommendedName>
        <fullName evidence="5">Secreted protein</fullName>
    </recommendedName>
</protein>
<evidence type="ECO:0000256" key="2">
    <source>
        <dbReference type="SAM" id="SignalP"/>
    </source>
</evidence>
<feature type="chain" id="PRO_5043556024" description="Secreted protein" evidence="2">
    <location>
        <begin position="27"/>
        <end position="154"/>
    </location>
</feature>
<dbReference type="AlphaFoldDB" id="A0AAX1UJZ1"/>
<proteinExistence type="predicted"/>
<name>A0AAX1UJZ1_CERSP</name>
<organism evidence="3 4">
    <name type="scientific">Cereibacter sphaeroides</name>
    <name type="common">Rhodobacter sphaeroides</name>
    <dbReference type="NCBI Taxonomy" id="1063"/>
    <lineage>
        <taxon>Bacteria</taxon>
        <taxon>Pseudomonadati</taxon>
        <taxon>Pseudomonadota</taxon>
        <taxon>Alphaproteobacteria</taxon>
        <taxon>Rhodobacterales</taxon>
        <taxon>Paracoccaceae</taxon>
        <taxon>Cereibacter</taxon>
    </lineage>
</organism>
<evidence type="ECO:0008006" key="5">
    <source>
        <dbReference type="Google" id="ProtNLM"/>
    </source>
</evidence>
<evidence type="ECO:0000256" key="1">
    <source>
        <dbReference type="SAM" id="MobiDB-lite"/>
    </source>
</evidence>
<keyword evidence="2" id="KW-0732">Signal</keyword>
<reference evidence="3 4" key="1">
    <citation type="submission" date="2018-08" db="EMBL/GenBank/DDBJ databases">
        <title>Draft genome sequence of Rhodobacter sphaeroides FY.</title>
        <authorList>
            <person name="Rayyan A."/>
            <person name="Meyer T.E."/>
            <person name="Kyndt J.A."/>
        </authorList>
    </citation>
    <scope>NUCLEOTIDE SEQUENCE [LARGE SCALE GENOMIC DNA]</scope>
    <source>
        <strain evidence="3 4">FY</strain>
    </source>
</reference>
<dbReference type="EMBL" id="QWGP01000014">
    <property type="protein sequence ID" value="RHZ94079.1"/>
    <property type="molecule type" value="Genomic_DNA"/>
</dbReference>
<comment type="caution">
    <text evidence="3">The sequence shown here is derived from an EMBL/GenBank/DDBJ whole genome shotgun (WGS) entry which is preliminary data.</text>
</comment>